<dbReference type="Proteomes" id="UP000078225">
    <property type="component" value="Unassembled WGS sequence"/>
</dbReference>
<dbReference type="RefSeq" id="WP_064601405.1">
    <property type="nucleotide sequence ID" value="NZ_LYRP01000050.1"/>
</dbReference>
<feature type="compositionally biased region" description="Basic and acidic residues" evidence="1">
    <location>
        <begin position="22"/>
        <end position="34"/>
    </location>
</feature>
<keyword evidence="3" id="KW-1185">Reference proteome</keyword>
<sequence length="64" mass="6658">MSVNAITNNTVHTQYQPTSAGDESKEIRAKPDHDGDSDDSAQTTKSPSVNANGSVVGSVVDVKV</sequence>
<name>A0A1B7KYD4_9ENTR</name>
<accession>A0A1B7KYD4</accession>
<organism evidence="2 3">
    <name type="scientific">Mangrovibacter phragmitis</name>
    <dbReference type="NCBI Taxonomy" id="1691903"/>
    <lineage>
        <taxon>Bacteria</taxon>
        <taxon>Pseudomonadati</taxon>
        <taxon>Pseudomonadota</taxon>
        <taxon>Gammaproteobacteria</taxon>
        <taxon>Enterobacterales</taxon>
        <taxon>Enterobacteriaceae</taxon>
        <taxon>Mangrovibacter</taxon>
    </lineage>
</organism>
<dbReference type="EMBL" id="LYRP01000050">
    <property type="protein sequence ID" value="OAT75031.1"/>
    <property type="molecule type" value="Genomic_DNA"/>
</dbReference>
<evidence type="ECO:0000256" key="1">
    <source>
        <dbReference type="SAM" id="MobiDB-lite"/>
    </source>
</evidence>
<evidence type="ECO:0000313" key="2">
    <source>
        <dbReference type="EMBL" id="OAT75031.1"/>
    </source>
</evidence>
<gene>
    <name evidence="2" type="ORF">A9B99_17805</name>
</gene>
<protein>
    <submittedName>
        <fullName evidence="2">Uncharacterized protein</fullName>
    </submittedName>
</protein>
<feature type="compositionally biased region" description="Polar residues" evidence="1">
    <location>
        <begin position="1"/>
        <end position="21"/>
    </location>
</feature>
<comment type="caution">
    <text evidence="2">The sequence shown here is derived from an EMBL/GenBank/DDBJ whole genome shotgun (WGS) entry which is preliminary data.</text>
</comment>
<reference evidence="3" key="1">
    <citation type="submission" date="2016-05" db="EMBL/GenBank/DDBJ databases">
        <authorList>
            <person name="Behera P."/>
            <person name="Vaishampayan P."/>
            <person name="Singh N."/>
            <person name="Raina V."/>
            <person name="Suar M."/>
            <person name="Pattnaik A."/>
            <person name="Rastogi G."/>
        </authorList>
    </citation>
    <scope>NUCLEOTIDE SEQUENCE [LARGE SCALE GENOMIC DNA]</scope>
    <source>
        <strain evidence="3">MP23</strain>
    </source>
</reference>
<dbReference type="AlphaFoldDB" id="A0A1B7KYD4"/>
<proteinExistence type="predicted"/>
<feature type="region of interest" description="Disordered" evidence="1">
    <location>
        <begin position="1"/>
        <end position="64"/>
    </location>
</feature>
<evidence type="ECO:0000313" key="3">
    <source>
        <dbReference type="Proteomes" id="UP000078225"/>
    </source>
</evidence>
<feature type="compositionally biased region" description="Low complexity" evidence="1">
    <location>
        <begin position="46"/>
        <end position="64"/>
    </location>
</feature>